<name>A0A1G7KW80_9FLAO</name>
<dbReference type="AlphaFoldDB" id="A0A1G7KW80"/>
<dbReference type="eggNOG" id="COG1595">
    <property type="taxonomic scope" value="Bacteria"/>
</dbReference>
<organism evidence="1 2">
    <name type="scientific">Cellulophaga baltica</name>
    <dbReference type="NCBI Taxonomy" id="76594"/>
    <lineage>
        <taxon>Bacteria</taxon>
        <taxon>Pseudomonadati</taxon>
        <taxon>Bacteroidota</taxon>
        <taxon>Flavobacteriia</taxon>
        <taxon>Flavobacteriales</taxon>
        <taxon>Flavobacteriaceae</taxon>
        <taxon>Cellulophaga</taxon>
    </lineage>
</organism>
<evidence type="ECO:0000313" key="2">
    <source>
        <dbReference type="Proteomes" id="UP000182114"/>
    </source>
</evidence>
<accession>A0A1G7KW80</accession>
<dbReference type="RefSeq" id="WP_074539294.1">
    <property type="nucleotide sequence ID" value="NZ_FNBD01000014.1"/>
</dbReference>
<sequence>MESIMKNTTSTNEFNVFVSKTYVDLVSLKQTGDTQASNSLLLKVLPQVKQYVQHKLNVATANGLLDKNRFKGDDIIDQLFIEVYDHIDAVEAADDFHVWLFKKADELVEDLLVDEEFDTYFFENIDNFSKPEWDEMEEKYSTDGDGDFVMLEDFDTNDYPKNDYLLNAVFVEDKDKDIVATLDKKLDAERVKKHANLVLLGLPKTMSSAFELFNTYKFNTHEISKIINKSVHEVAHLLKEAKGKMKSSFLSRYID</sequence>
<reference evidence="2" key="1">
    <citation type="submission" date="2016-10" db="EMBL/GenBank/DDBJ databases">
        <authorList>
            <person name="Varghese N."/>
            <person name="Submissions S."/>
        </authorList>
    </citation>
    <scope>NUCLEOTIDE SEQUENCE [LARGE SCALE GENOMIC DNA]</scope>
    <source>
        <strain evidence="2">DSM 24729</strain>
    </source>
</reference>
<dbReference type="Proteomes" id="UP000182114">
    <property type="component" value="Unassembled WGS sequence"/>
</dbReference>
<evidence type="ECO:0000313" key="1">
    <source>
        <dbReference type="EMBL" id="SDF41334.1"/>
    </source>
</evidence>
<evidence type="ECO:0008006" key="3">
    <source>
        <dbReference type="Google" id="ProtNLM"/>
    </source>
</evidence>
<dbReference type="EMBL" id="FNBD01000014">
    <property type="protein sequence ID" value="SDF41334.1"/>
    <property type="molecule type" value="Genomic_DNA"/>
</dbReference>
<keyword evidence="2" id="KW-1185">Reference proteome</keyword>
<proteinExistence type="predicted"/>
<gene>
    <name evidence="1" type="ORF">SAMN04487992_11439</name>
</gene>
<protein>
    <recommendedName>
        <fullName evidence="3">RNA polymerase sigma factor, sigma-70 family</fullName>
    </recommendedName>
</protein>